<dbReference type="OrthoDB" id="432299at2759"/>
<evidence type="ECO:0000256" key="19">
    <source>
        <dbReference type="SAM" id="Coils"/>
    </source>
</evidence>
<dbReference type="Gene3D" id="2.60.40.790">
    <property type="match status" value="1"/>
</dbReference>
<evidence type="ECO:0000256" key="6">
    <source>
        <dbReference type="ARBA" id="ARBA00022339"/>
    </source>
</evidence>
<evidence type="ECO:0000259" key="22">
    <source>
        <dbReference type="PROSITE" id="PS51384"/>
    </source>
</evidence>
<comment type="similarity">
    <text evidence="4">Belongs to the LRRFIP family.</text>
</comment>
<dbReference type="EC" id="1.6.2.2" evidence="5"/>
<dbReference type="Pfam" id="PF04969">
    <property type="entry name" value="CS"/>
    <property type="match status" value="1"/>
</dbReference>
<evidence type="ECO:0000256" key="1">
    <source>
        <dbReference type="ARBA" id="ARBA00001974"/>
    </source>
</evidence>
<dbReference type="CDD" id="cd06183">
    <property type="entry name" value="cyt_b5_reduct_like"/>
    <property type="match status" value="1"/>
</dbReference>
<feature type="domain" description="FAD-binding FR-type" evidence="22">
    <location>
        <begin position="310"/>
        <end position="421"/>
    </location>
</feature>
<dbReference type="Pfam" id="PF00970">
    <property type="entry name" value="FAD_binding_6"/>
    <property type="match status" value="1"/>
</dbReference>
<dbReference type="FunFam" id="3.10.120.10:FF:000001">
    <property type="entry name" value="Cytochrome b5 reductase 4"/>
    <property type="match status" value="1"/>
</dbReference>
<dbReference type="EMBL" id="QNUK01000168">
    <property type="protein sequence ID" value="KAF5899387.1"/>
    <property type="molecule type" value="Genomic_DNA"/>
</dbReference>
<evidence type="ECO:0000256" key="4">
    <source>
        <dbReference type="ARBA" id="ARBA00008275"/>
    </source>
</evidence>
<dbReference type="Pfam" id="PF00175">
    <property type="entry name" value="NAD_binding_1"/>
    <property type="match status" value="1"/>
</dbReference>
<dbReference type="PROSITE" id="PS51203">
    <property type="entry name" value="CS"/>
    <property type="match status" value="1"/>
</dbReference>
<evidence type="ECO:0000259" key="20">
    <source>
        <dbReference type="PROSITE" id="PS50255"/>
    </source>
</evidence>
<dbReference type="InterPro" id="IPR008333">
    <property type="entry name" value="Cbr1-like_FAD-bd_dom"/>
</dbReference>
<evidence type="ECO:0000256" key="16">
    <source>
        <dbReference type="ARBA" id="ARBA00030883"/>
    </source>
</evidence>
<keyword evidence="8" id="KW-0285">Flavoprotein</keyword>
<evidence type="ECO:0000256" key="8">
    <source>
        <dbReference type="ARBA" id="ARBA00022630"/>
    </source>
</evidence>
<evidence type="ECO:0000256" key="17">
    <source>
        <dbReference type="ARBA" id="ARBA00031842"/>
    </source>
</evidence>
<dbReference type="Pfam" id="PF00173">
    <property type="entry name" value="Cyt-b5"/>
    <property type="match status" value="1"/>
</dbReference>
<comment type="cofactor">
    <cofactor evidence="1">
        <name>FAD</name>
        <dbReference type="ChEBI" id="CHEBI:57692"/>
    </cofactor>
</comment>
<proteinExistence type="inferred from homology"/>
<dbReference type="InterPro" id="IPR001199">
    <property type="entry name" value="Cyt_B5-like_heme/steroid-bd"/>
</dbReference>
<evidence type="ECO:0000313" key="24">
    <source>
        <dbReference type="Proteomes" id="UP000727407"/>
    </source>
</evidence>
<dbReference type="GO" id="GO:0046872">
    <property type="term" value="F:metal ion binding"/>
    <property type="evidence" value="ECO:0007669"/>
    <property type="project" value="UniProtKB-KW"/>
</dbReference>
<organism evidence="23 24">
    <name type="scientific">Clarias magur</name>
    <name type="common">Asian catfish</name>
    <name type="synonym">Macropteronotus magur</name>
    <dbReference type="NCBI Taxonomy" id="1594786"/>
    <lineage>
        <taxon>Eukaryota</taxon>
        <taxon>Metazoa</taxon>
        <taxon>Chordata</taxon>
        <taxon>Craniata</taxon>
        <taxon>Vertebrata</taxon>
        <taxon>Euteleostomi</taxon>
        <taxon>Actinopterygii</taxon>
        <taxon>Neopterygii</taxon>
        <taxon>Teleostei</taxon>
        <taxon>Ostariophysi</taxon>
        <taxon>Siluriformes</taxon>
        <taxon>Clariidae</taxon>
        <taxon>Clarias</taxon>
    </lineage>
</organism>
<dbReference type="FunFam" id="2.40.30.10:FF:000063">
    <property type="entry name" value="Cytochrome b5 reductase 4"/>
    <property type="match status" value="1"/>
</dbReference>
<keyword evidence="12" id="KW-0560">Oxidoreductase</keyword>
<comment type="catalytic activity">
    <reaction evidence="18">
        <text>2 Fe(III)-[cytochrome b5] + NADH = 2 Fe(II)-[cytochrome b5] + NAD(+) + H(+)</text>
        <dbReference type="Rhea" id="RHEA:46680"/>
        <dbReference type="Rhea" id="RHEA-COMP:10438"/>
        <dbReference type="Rhea" id="RHEA-COMP:10439"/>
        <dbReference type="ChEBI" id="CHEBI:15378"/>
        <dbReference type="ChEBI" id="CHEBI:29033"/>
        <dbReference type="ChEBI" id="CHEBI:29034"/>
        <dbReference type="ChEBI" id="CHEBI:57540"/>
        <dbReference type="ChEBI" id="CHEBI:57945"/>
        <dbReference type="EC" id="1.6.2.2"/>
    </reaction>
</comment>
<evidence type="ECO:0000256" key="14">
    <source>
        <dbReference type="ARBA" id="ARBA00023027"/>
    </source>
</evidence>
<evidence type="ECO:0000256" key="18">
    <source>
        <dbReference type="ARBA" id="ARBA00047682"/>
    </source>
</evidence>
<comment type="caution">
    <text evidence="23">The sequence shown here is derived from an EMBL/GenBank/DDBJ whole genome shotgun (WGS) entry which is preliminary data.</text>
</comment>
<keyword evidence="24" id="KW-1185">Reference proteome</keyword>
<dbReference type="GO" id="GO:0090524">
    <property type="term" value="F:cytochrome-b5 reductase activity, acting on NADH"/>
    <property type="evidence" value="ECO:0007669"/>
    <property type="project" value="UniProtKB-EC"/>
</dbReference>
<dbReference type="SUPFAM" id="SSF63380">
    <property type="entry name" value="Riboflavin synthase domain-like"/>
    <property type="match status" value="1"/>
</dbReference>
<dbReference type="PROSITE" id="PS00191">
    <property type="entry name" value="CYTOCHROME_B5_1"/>
    <property type="match status" value="1"/>
</dbReference>
<evidence type="ECO:0000256" key="2">
    <source>
        <dbReference type="ARBA" id="ARBA00004240"/>
    </source>
</evidence>
<dbReference type="FunFam" id="3.40.50.80:FF:000021">
    <property type="entry name" value="Cytochrome b5 reductase 4"/>
    <property type="match status" value="1"/>
</dbReference>
<dbReference type="Proteomes" id="UP000727407">
    <property type="component" value="Unassembled WGS sequence"/>
</dbReference>
<dbReference type="PROSITE" id="PS51384">
    <property type="entry name" value="FAD_FR"/>
    <property type="match status" value="1"/>
</dbReference>
<evidence type="ECO:0000313" key="23">
    <source>
        <dbReference type="EMBL" id="KAF5899387.1"/>
    </source>
</evidence>
<dbReference type="InterPro" id="IPR017927">
    <property type="entry name" value="FAD-bd_FR_type"/>
</dbReference>
<dbReference type="Gene3D" id="3.10.120.10">
    <property type="entry name" value="Cytochrome b5-like heme/steroid binding domain"/>
    <property type="match status" value="1"/>
</dbReference>
<keyword evidence="13" id="KW-0408">Iron</keyword>
<evidence type="ECO:0000256" key="7">
    <source>
        <dbReference type="ARBA" id="ARBA00022617"/>
    </source>
</evidence>
<dbReference type="Pfam" id="PF09738">
    <property type="entry name" value="LRRFIP"/>
    <property type="match status" value="1"/>
</dbReference>
<reference evidence="23" key="1">
    <citation type="submission" date="2020-07" db="EMBL/GenBank/DDBJ databases">
        <title>Clarias magur genome sequencing, assembly and annotation.</title>
        <authorList>
            <person name="Kushwaha B."/>
            <person name="Kumar R."/>
            <person name="Das P."/>
            <person name="Joshi C.G."/>
            <person name="Kumar D."/>
            <person name="Nagpure N.S."/>
            <person name="Pandey M."/>
            <person name="Agarwal S."/>
            <person name="Srivastava S."/>
            <person name="Singh M."/>
            <person name="Sahoo L."/>
            <person name="Jayasankar P."/>
            <person name="Meher P.K."/>
            <person name="Koringa P.G."/>
            <person name="Iquebal M.A."/>
            <person name="Das S.P."/>
            <person name="Bit A."/>
            <person name="Patnaik S."/>
            <person name="Patel N."/>
            <person name="Shah T.M."/>
            <person name="Hinsu A."/>
            <person name="Jena J.K."/>
        </authorList>
    </citation>
    <scope>NUCLEOTIDE SEQUENCE</scope>
    <source>
        <strain evidence="23">CIFAMagur01</strain>
        <tissue evidence="23">Testis</tissue>
    </source>
</reference>
<evidence type="ECO:0000256" key="13">
    <source>
        <dbReference type="ARBA" id="ARBA00023004"/>
    </source>
</evidence>
<evidence type="ECO:0000256" key="10">
    <source>
        <dbReference type="ARBA" id="ARBA00022824"/>
    </source>
</evidence>
<keyword evidence="14" id="KW-0520">NAD</keyword>
<dbReference type="PANTHER" id="PTHR46237">
    <property type="entry name" value="CYTOCHROME B5 REDUCTASE 4 FAMILY MEMBER"/>
    <property type="match status" value="1"/>
</dbReference>
<dbReference type="FunFam" id="2.60.40.790:FF:000019">
    <property type="entry name" value="cytochrome b5 reductase 4 isoform X1"/>
    <property type="match status" value="1"/>
</dbReference>
<gene>
    <name evidence="23" type="ORF">DAT39_010884</name>
</gene>
<keyword evidence="7" id="KW-0349">Heme</keyword>
<dbReference type="Gene3D" id="2.40.30.10">
    <property type="entry name" value="Translation factors"/>
    <property type="match status" value="1"/>
</dbReference>
<dbReference type="InterPro" id="IPR019139">
    <property type="entry name" value="LRRFIP1/2"/>
</dbReference>
<dbReference type="PRINTS" id="PR00406">
    <property type="entry name" value="CYTB5RDTASE"/>
</dbReference>
<dbReference type="Gene3D" id="1.20.5.4090">
    <property type="match status" value="3"/>
</dbReference>
<dbReference type="InterPro" id="IPR007052">
    <property type="entry name" value="CS_dom"/>
</dbReference>
<accession>A0A8J4X0N6</accession>
<evidence type="ECO:0000256" key="5">
    <source>
        <dbReference type="ARBA" id="ARBA00012011"/>
    </source>
</evidence>
<dbReference type="InterPro" id="IPR039261">
    <property type="entry name" value="FNR_nucleotide-bd"/>
</dbReference>
<dbReference type="PANTHER" id="PTHR46237:SF1">
    <property type="entry name" value="CYTOCHROME B5 REDUCTASE 4"/>
    <property type="match status" value="1"/>
</dbReference>
<protein>
    <recommendedName>
        <fullName evidence="6">Cytochrome b5 reductase 4</fullName>
        <ecNumber evidence="5">1.6.2.2</ecNumber>
    </recommendedName>
    <alternativeName>
        <fullName evidence="17">Flavohemoprotein b5/b5R</fullName>
    </alternativeName>
    <alternativeName>
        <fullName evidence="16">cb5/cb5R</fullName>
    </alternativeName>
</protein>
<evidence type="ECO:0000256" key="9">
    <source>
        <dbReference type="ARBA" id="ARBA00022723"/>
    </source>
</evidence>
<dbReference type="GO" id="GO:0020037">
    <property type="term" value="F:heme binding"/>
    <property type="evidence" value="ECO:0007669"/>
    <property type="project" value="InterPro"/>
</dbReference>
<keyword evidence="10" id="KW-0256">Endoplasmic reticulum</keyword>
<dbReference type="GO" id="GO:0005783">
    <property type="term" value="C:endoplasmic reticulum"/>
    <property type="evidence" value="ECO:0007669"/>
    <property type="project" value="UniProtKB-SubCell"/>
</dbReference>
<evidence type="ECO:0000256" key="3">
    <source>
        <dbReference type="ARBA" id="ARBA00006105"/>
    </source>
</evidence>
<evidence type="ECO:0000256" key="15">
    <source>
        <dbReference type="ARBA" id="ARBA00023054"/>
    </source>
</evidence>
<dbReference type="InterPro" id="IPR001433">
    <property type="entry name" value="OxRdtase_FAD/NAD-bd"/>
</dbReference>
<dbReference type="PROSITE" id="PS50255">
    <property type="entry name" value="CYTOCHROME_B5_2"/>
    <property type="match status" value="1"/>
</dbReference>
<dbReference type="InterPro" id="IPR018506">
    <property type="entry name" value="Cyt_B5_heme-BS"/>
</dbReference>
<dbReference type="InterPro" id="IPR036400">
    <property type="entry name" value="Cyt_B5-like_heme/steroid_sf"/>
</dbReference>
<evidence type="ECO:0000259" key="21">
    <source>
        <dbReference type="PROSITE" id="PS51203"/>
    </source>
</evidence>
<name>A0A8J4X0N6_CLAMG</name>
<keyword evidence="9" id="KW-0479">Metal-binding</keyword>
<dbReference type="SMART" id="SM01117">
    <property type="entry name" value="Cyt-b5"/>
    <property type="match status" value="1"/>
</dbReference>
<feature type="coiled-coil region" evidence="19">
    <location>
        <begin position="580"/>
        <end position="800"/>
    </location>
</feature>
<keyword evidence="15 19" id="KW-0175">Coiled coil</keyword>
<dbReference type="GO" id="GO:0006801">
    <property type="term" value="P:superoxide metabolic process"/>
    <property type="evidence" value="ECO:0007669"/>
    <property type="project" value="TreeGrafter"/>
</dbReference>
<dbReference type="AlphaFoldDB" id="A0A8J4X0N6"/>
<dbReference type="SUPFAM" id="SSF52343">
    <property type="entry name" value="Ferredoxin reductase-like, C-terminal NADP-linked domain"/>
    <property type="match status" value="1"/>
</dbReference>
<feature type="domain" description="CS" evidence="21">
    <location>
        <begin position="202"/>
        <end position="293"/>
    </location>
</feature>
<sequence length="920" mass="103751">MEDETCDQSLLSSLIEAFLLSVSCVRGAEMLNVPSQSFPAVSSQQRVSAAGQPRNKVALKPGHSLMDWIRLTKSGRDMTGLKGRLIEVTEEELKKHNTRNDCWTCIRGMVYNISAYMDFHPGGEEELMKAAGIDGTDLFDQVHRWVNYESMLKECLVGRMVVKASVAIKAHALKPELTHVNGLAPPAALLLDSAPAAPAARTNHPRYDWFQTEETVNVVIYTKRKIPRSGFSVVDLQGNVLRIEVLLGHWSYLLNWSLSQEVEENVTVQTASSVGKVEVCLRKVLKAKWTQVGQPLESHDSFIQSKHRGLFYRDCVLASKREVTHDTQLFCFRLPPGAHMCIPVGRHVYLKASIQGNDVVKPYTPVDQVLMPQIHSSNTLSSEIYLMIKVYADGVFTQHLSNLDIGASVSISGPEGPFTLRSLHDVTHLYLLAAGTGFTPMARLLCLALQDLPSVRKTKLMFFIRQERDILWYSQLEQLCAEEQRFQVEYVLSEPAATWTGKRGRIDASILQAFLERPGDSKCLVCVCGPSGFTELAVHGDAQKTPEPEDTVDDPLCDLATEPALVQPTAVHQDPMKDSVSMGAKMIQELEDRVRELEELLSESHRNSEIKSKRFDEECEAYSKLKSEYNDLKKTVMQNQELLKEFEREREEHSNLQVKCEKLKITSMHNEELLQSSLAKAKQKHQEAMVCIAQLEDEKDDLSKEVEALRETVEDLGNLLSETNKDYDELIEECERERKAHSVIQSQYEELKKTVICSEEVLKDSLAKAEQKHQEAMKSIAQLENENTNEVETLRETVEDLGNLLCETSRDCDKLTEECERERTAHSKLLSKLDKLKLTVMCKEEVLKSSLAQAEQKHQESIALLEDENASLTNKVKTLRETVEDLGNLLCESNRSCDELMRGVRETGKPMVTSSLSSRN</sequence>
<comment type="similarity">
    <text evidence="3">Belongs to the flavoprotein pyridine nucleotide cytochrome reductase family.</text>
</comment>
<dbReference type="GO" id="GO:0006355">
    <property type="term" value="P:regulation of DNA-templated transcription"/>
    <property type="evidence" value="ECO:0007669"/>
    <property type="project" value="InterPro"/>
</dbReference>
<feature type="coiled-coil region" evidence="19">
    <location>
        <begin position="851"/>
        <end position="889"/>
    </location>
</feature>
<evidence type="ECO:0000256" key="12">
    <source>
        <dbReference type="ARBA" id="ARBA00023002"/>
    </source>
</evidence>
<dbReference type="SUPFAM" id="SSF55856">
    <property type="entry name" value="Cytochrome b5-like heme/steroid binding domain"/>
    <property type="match status" value="1"/>
</dbReference>
<comment type="subcellular location">
    <subcellularLocation>
        <location evidence="2">Endoplasmic reticulum</location>
    </subcellularLocation>
</comment>
<feature type="domain" description="Cytochrome b5 heme-binding" evidence="20">
    <location>
        <begin position="85"/>
        <end position="161"/>
    </location>
</feature>
<dbReference type="Gene3D" id="3.40.50.80">
    <property type="entry name" value="Nucleotide-binding domain of ferredoxin-NADP reductase (FNR) module"/>
    <property type="match status" value="1"/>
</dbReference>
<dbReference type="InterPro" id="IPR051872">
    <property type="entry name" value="Cytochrome_b5/Flavoprotein_Rdt"/>
</dbReference>
<dbReference type="SUPFAM" id="SSF49764">
    <property type="entry name" value="HSP20-like chaperones"/>
    <property type="match status" value="1"/>
</dbReference>
<dbReference type="InterPro" id="IPR017938">
    <property type="entry name" value="Riboflavin_synthase-like_b-brl"/>
</dbReference>
<keyword evidence="11" id="KW-0274">FAD</keyword>
<dbReference type="InterPro" id="IPR008978">
    <property type="entry name" value="HSP20-like_chaperone"/>
</dbReference>
<evidence type="ECO:0000256" key="11">
    <source>
        <dbReference type="ARBA" id="ARBA00022827"/>
    </source>
</evidence>